<dbReference type="GO" id="GO:0005524">
    <property type="term" value="F:ATP binding"/>
    <property type="evidence" value="ECO:0007669"/>
    <property type="project" value="UniProtKB-KW"/>
</dbReference>
<dbReference type="AlphaFoldDB" id="B6IW50"/>
<dbReference type="GO" id="GO:0016887">
    <property type="term" value="F:ATP hydrolysis activity"/>
    <property type="evidence" value="ECO:0007669"/>
    <property type="project" value="InterPro"/>
</dbReference>
<feature type="compositionally biased region" description="Basic residues" evidence="10">
    <location>
        <begin position="283"/>
        <end position="307"/>
    </location>
</feature>
<dbReference type="InterPro" id="IPR017871">
    <property type="entry name" value="ABC_transporter-like_CS"/>
</dbReference>
<evidence type="ECO:0000256" key="10">
    <source>
        <dbReference type="SAM" id="MobiDB-lite"/>
    </source>
</evidence>
<name>B6IW50_RHOCS</name>
<keyword evidence="7" id="KW-1278">Translocase</keyword>
<keyword evidence="6" id="KW-0864">Zinc transport</keyword>
<keyword evidence="13" id="KW-1185">Reference proteome</keyword>
<dbReference type="EMBL" id="CP000613">
    <property type="protein sequence ID" value="ACJ00524.1"/>
    <property type="molecule type" value="Genomic_DNA"/>
</dbReference>
<proteinExistence type="predicted"/>
<keyword evidence="2" id="KW-1003">Cell membrane</keyword>
<dbReference type="GO" id="GO:0010043">
    <property type="term" value="P:response to zinc ion"/>
    <property type="evidence" value="ECO:0007669"/>
    <property type="project" value="TreeGrafter"/>
</dbReference>
<feature type="region of interest" description="Disordered" evidence="10">
    <location>
        <begin position="1"/>
        <end position="35"/>
    </location>
</feature>
<dbReference type="CDD" id="cd03235">
    <property type="entry name" value="ABC_Metallic_Cations"/>
    <property type="match status" value="1"/>
</dbReference>
<dbReference type="eggNOG" id="COG1121">
    <property type="taxonomic scope" value="Bacteria"/>
</dbReference>
<dbReference type="PROSITE" id="PS50893">
    <property type="entry name" value="ABC_TRANSPORTER_2"/>
    <property type="match status" value="1"/>
</dbReference>
<feature type="domain" description="ABC transporter" evidence="11">
    <location>
        <begin position="37"/>
        <end position="252"/>
    </location>
</feature>
<dbReference type="Proteomes" id="UP000001591">
    <property type="component" value="Chromosome"/>
</dbReference>
<keyword evidence="5 12" id="KW-0067">ATP-binding</keyword>
<evidence type="ECO:0000313" key="12">
    <source>
        <dbReference type="EMBL" id="ACJ00524.1"/>
    </source>
</evidence>
<evidence type="ECO:0000256" key="8">
    <source>
        <dbReference type="ARBA" id="ARBA00023065"/>
    </source>
</evidence>
<evidence type="ECO:0000256" key="4">
    <source>
        <dbReference type="ARBA" id="ARBA00022833"/>
    </source>
</evidence>
<organism evidence="12 13">
    <name type="scientific">Rhodospirillum centenum (strain ATCC 51521 / SW)</name>
    <dbReference type="NCBI Taxonomy" id="414684"/>
    <lineage>
        <taxon>Bacteria</taxon>
        <taxon>Pseudomonadati</taxon>
        <taxon>Pseudomonadota</taxon>
        <taxon>Alphaproteobacteria</taxon>
        <taxon>Rhodospirillales</taxon>
        <taxon>Rhodospirillaceae</taxon>
        <taxon>Rhodospirillum</taxon>
    </lineage>
</organism>
<evidence type="ECO:0000313" key="13">
    <source>
        <dbReference type="Proteomes" id="UP000001591"/>
    </source>
</evidence>
<dbReference type="PROSITE" id="PS00211">
    <property type="entry name" value="ABC_TRANSPORTER_1"/>
    <property type="match status" value="1"/>
</dbReference>
<dbReference type="KEGG" id="rce:RC1_3160"/>
<protein>
    <submittedName>
        <fullName evidence="12">High-affinity zinc uptake system ATP-binding protein ZnuC</fullName>
    </submittedName>
</protein>
<dbReference type="InterPro" id="IPR003593">
    <property type="entry name" value="AAA+_ATPase"/>
</dbReference>
<keyword evidence="8" id="KW-0406">Ion transport</keyword>
<gene>
    <name evidence="12" type="primary">znuC</name>
    <name evidence="12" type="ordered locus">RC1_3160</name>
</gene>
<dbReference type="SMART" id="SM00382">
    <property type="entry name" value="AAA"/>
    <property type="match status" value="1"/>
</dbReference>
<dbReference type="InterPro" id="IPR050153">
    <property type="entry name" value="Metal_Ion_Import_ABC"/>
</dbReference>
<evidence type="ECO:0000256" key="9">
    <source>
        <dbReference type="ARBA" id="ARBA00023136"/>
    </source>
</evidence>
<dbReference type="STRING" id="414684.RC1_3160"/>
<accession>B6IW50</accession>
<dbReference type="FunFam" id="3.40.50.300:FF:000392">
    <property type="entry name" value="Zinc import ATP-binding protein ZnuC"/>
    <property type="match status" value="1"/>
</dbReference>
<keyword evidence="4" id="KW-0862">Zinc</keyword>
<dbReference type="RefSeq" id="WP_012568303.1">
    <property type="nucleotide sequence ID" value="NC_011420.2"/>
</dbReference>
<keyword evidence="1" id="KW-0813">Transport</keyword>
<dbReference type="PANTHER" id="PTHR42734:SF9">
    <property type="entry name" value="ZINC IMPORT ATP-BINDING PROTEIN ZNUC"/>
    <property type="match status" value="1"/>
</dbReference>
<dbReference type="InterPro" id="IPR003439">
    <property type="entry name" value="ABC_transporter-like_ATP-bd"/>
</dbReference>
<dbReference type="SUPFAM" id="SSF52540">
    <property type="entry name" value="P-loop containing nucleoside triphosphate hydrolases"/>
    <property type="match status" value="1"/>
</dbReference>
<evidence type="ECO:0000256" key="3">
    <source>
        <dbReference type="ARBA" id="ARBA00022741"/>
    </source>
</evidence>
<reference evidence="12 13" key="1">
    <citation type="journal article" date="2010" name="BMC Genomics">
        <title>Metabolic flexibility revealed in the genome of the cyst-forming alpha-1 proteobacterium Rhodospirillum centenum.</title>
        <authorList>
            <person name="Lu Y.K."/>
            <person name="Marden J."/>
            <person name="Han M."/>
            <person name="Swingley W.D."/>
            <person name="Mastrian S.D."/>
            <person name="Chowdhury S.R."/>
            <person name="Hao J."/>
            <person name="Helmy T."/>
            <person name="Kim S."/>
            <person name="Kurdoglu A.A."/>
            <person name="Matthies H.J."/>
            <person name="Rollo D."/>
            <person name="Stothard P."/>
            <person name="Blankenship R.E."/>
            <person name="Bauer C.E."/>
            <person name="Touchman J.W."/>
        </authorList>
    </citation>
    <scope>NUCLEOTIDE SEQUENCE [LARGE SCALE GENOMIC DNA]</scope>
    <source>
        <strain evidence="13">ATCC 51521 / SW</strain>
    </source>
</reference>
<evidence type="ECO:0000259" key="11">
    <source>
        <dbReference type="PROSITE" id="PS50893"/>
    </source>
</evidence>
<dbReference type="Pfam" id="PF00005">
    <property type="entry name" value="ABC_tran"/>
    <property type="match status" value="1"/>
</dbReference>
<sequence>MDLTAPKLGSEMPGSETPDADTRPADGPADGPAEPLLDARGLTVAYGDRIVLDGVDLTVRPGEIVTLIGPNGAGKTTLVKTVLGLVRPQAGRVARRAGLSIGYMPQRLAVDPTLPLSVRRFLTLWGRATPAELDAALAEVGAPHVLDRAVQSLSGGEMQRVLLARALLRRPDLLVLDEPVQAVDVHGQIALFELIAEIRHRRGCGVLLVSHDLHLVMARTDTVICLNRHVCCSGRPEDVSRHPDYVALFGRHAEALAVYHHLHDHGHAADGCVVPVGQEAAHRHGHGHGHGHSHGHGHGHGHDHHRPGRPDAGGRR</sequence>
<evidence type="ECO:0000256" key="1">
    <source>
        <dbReference type="ARBA" id="ARBA00022448"/>
    </source>
</evidence>
<dbReference type="NCBIfam" id="NF007090">
    <property type="entry name" value="PRK09544.1"/>
    <property type="match status" value="1"/>
</dbReference>
<feature type="region of interest" description="Disordered" evidence="10">
    <location>
        <begin position="280"/>
        <end position="316"/>
    </location>
</feature>
<dbReference type="PANTHER" id="PTHR42734">
    <property type="entry name" value="METAL TRANSPORT SYSTEM ATP-BINDING PROTEIN TM_0124-RELATED"/>
    <property type="match status" value="1"/>
</dbReference>
<dbReference type="InterPro" id="IPR027417">
    <property type="entry name" value="P-loop_NTPase"/>
</dbReference>
<evidence type="ECO:0000256" key="2">
    <source>
        <dbReference type="ARBA" id="ARBA00022475"/>
    </source>
</evidence>
<evidence type="ECO:0000256" key="7">
    <source>
        <dbReference type="ARBA" id="ARBA00022967"/>
    </source>
</evidence>
<dbReference type="Gene3D" id="3.40.50.300">
    <property type="entry name" value="P-loop containing nucleotide triphosphate hydrolases"/>
    <property type="match status" value="1"/>
</dbReference>
<keyword evidence="9" id="KW-0472">Membrane</keyword>
<evidence type="ECO:0000256" key="6">
    <source>
        <dbReference type="ARBA" id="ARBA00022906"/>
    </source>
</evidence>
<keyword evidence="3" id="KW-0547">Nucleotide-binding</keyword>
<dbReference type="GO" id="GO:0006829">
    <property type="term" value="P:zinc ion transport"/>
    <property type="evidence" value="ECO:0007669"/>
    <property type="project" value="UniProtKB-KW"/>
</dbReference>
<dbReference type="HOGENOM" id="CLU_000604_1_11_5"/>
<evidence type="ECO:0000256" key="5">
    <source>
        <dbReference type="ARBA" id="ARBA00022840"/>
    </source>
</evidence>